<gene>
    <name evidence="4" type="ORF">CVU76_02235</name>
</gene>
<dbReference type="InterPro" id="IPR050722">
    <property type="entry name" value="Pyruvate:ferred/Flavod_OxRd"/>
</dbReference>
<dbReference type="Gene3D" id="3.40.920.10">
    <property type="entry name" value="Pyruvate-ferredoxin oxidoreductase, PFOR, domain III"/>
    <property type="match status" value="1"/>
</dbReference>
<keyword evidence="1" id="KW-0560">Oxidoreductase</keyword>
<dbReference type="GO" id="GO:0016903">
    <property type="term" value="F:oxidoreductase activity, acting on the aldehyde or oxo group of donors"/>
    <property type="evidence" value="ECO:0007669"/>
    <property type="project" value="InterPro"/>
</dbReference>
<dbReference type="CDD" id="cd07034">
    <property type="entry name" value="TPP_PYR_PFOR_IOR-alpha_like"/>
    <property type="match status" value="1"/>
</dbReference>
<dbReference type="SUPFAM" id="SSF52518">
    <property type="entry name" value="Thiamin diphosphate-binding fold (THDP-binding)"/>
    <property type="match status" value="1"/>
</dbReference>
<dbReference type="InterPro" id="IPR002869">
    <property type="entry name" value="Pyrv_flavodox_OxRed_cen"/>
</dbReference>
<dbReference type="EMBL" id="PHAO01000001">
    <property type="protein sequence ID" value="PKN02821.1"/>
    <property type="molecule type" value="Genomic_DNA"/>
</dbReference>
<organism evidence="4 5">
    <name type="scientific">Candidatus Dojkabacteria bacterium HGW-Dojkabacteria-1</name>
    <dbReference type="NCBI Taxonomy" id="2013761"/>
    <lineage>
        <taxon>Bacteria</taxon>
        <taxon>Candidatus Dojkabacteria</taxon>
    </lineage>
</organism>
<dbReference type="InterPro" id="IPR009014">
    <property type="entry name" value="Transketo_C/PFOR_II"/>
</dbReference>
<dbReference type="PANTHER" id="PTHR32154:SF20">
    <property type="entry name" value="2-OXOGLUTARATE OXIDOREDUCTASE SUBUNIT KORA"/>
    <property type="match status" value="1"/>
</dbReference>
<feature type="domain" description="Pyruvate flavodoxin/ferredoxin oxidoreductase pyrimidine binding" evidence="3">
    <location>
        <begin position="216"/>
        <end position="443"/>
    </location>
</feature>
<sequence>MKKRFAVKFTGQSGQGINTLGEILAKGIKNSGYNIFASREYPSIIKGGYAAYQIDFSDEEVLASSKYSHILASLAEEALHKYTPFVNPKGIIVHSLKDFQFSKEESKYIEENKIQVVHIDTKQIALDNKAPEIMANVVLLGYIWKLLDLDIKIIEKLLRKIFAKKNIDMDAEIRCLMAGYNIDKPKDFSIDKSQLKIKRNWNKSKVLTGNDAIGLGAISAGCRTYFGYPMTPSTTILEMLGNTYKETGMLVKQAESEITAAQLVMGSMYMGTRAFTATSGGGFDLMTETLSCAGMTETPFVVVLGQRSGSGTGVPTWTGAGDLNVALGAGHGEFPRCVIATSDVKDSYELIQKAFNIADVYQIPVIVLTEKQNAESMFNISNLSKPLKIERGLRSGKNRYEITESGISPRWIPESAKPTYLVNSDEHSEDGISTEDPQTITEMNEKRMRKLLTLRKELPEPVYYGPKDAETVFIGMGTTKNAVLDAVKETDKKIGYLHYQYIYPLKFEKILEIYEEGSRVILIENNQSGEFGNLVKRECNFEFPEKLLKFDSRPFFVEDILDFLEK</sequence>
<evidence type="ECO:0000313" key="5">
    <source>
        <dbReference type="Proteomes" id="UP000233417"/>
    </source>
</evidence>
<reference evidence="4 5" key="1">
    <citation type="journal article" date="2017" name="ISME J.">
        <title>Potential for microbial H2 and metal transformations associated with novel bacteria and archaea in deep terrestrial subsurface sediments.</title>
        <authorList>
            <person name="Hernsdorf A.W."/>
            <person name="Amano Y."/>
            <person name="Miyakawa K."/>
            <person name="Ise K."/>
            <person name="Suzuki Y."/>
            <person name="Anantharaman K."/>
            <person name="Probst A."/>
            <person name="Burstein D."/>
            <person name="Thomas B.C."/>
            <person name="Banfield J.F."/>
        </authorList>
    </citation>
    <scope>NUCLEOTIDE SEQUENCE [LARGE SCALE GENOMIC DNA]</scope>
    <source>
        <strain evidence="4">HGW-Dojkabacteria-1</strain>
    </source>
</reference>
<dbReference type="PANTHER" id="PTHR32154">
    <property type="entry name" value="PYRUVATE-FLAVODOXIN OXIDOREDUCTASE-RELATED"/>
    <property type="match status" value="1"/>
</dbReference>
<accession>A0A2N2F3M9</accession>
<feature type="domain" description="Pyruvate/ketoisovalerate oxidoreductase catalytic" evidence="2">
    <location>
        <begin position="14"/>
        <end position="180"/>
    </location>
</feature>
<dbReference type="InterPro" id="IPR029061">
    <property type="entry name" value="THDP-binding"/>
</dbReference>
<dbReference type="Pfam" id="PF01855">
    <property type="entry name" value="POR_N"/>
    <property type="match status" value="1"/>
</dbReference>
<dbReference type="Proteomes" id="UP000233417">
    <property type="component" value="Unassembled WGS sequence"/>
</dbReference>
<dbReference type="Gene3D" id="3.40.50.970">
    <property type="match status" value="1"/>
</dbReference>
<evidence type="ECO:0000259" key="2">
    <source>
        <dbReference type="Pfam" id="PF01558"/>
    </source>
</evidence>
<name>A0A2N2F3M9_9BACT</name>
<dbReference type="AlphaFoldDB" id="A0A2N2F3M9"/>
<protein>
    <recommendedName>
        <fullName evidence="6">2-oxoacid:acceptor oxidoreductase subunit alpha</fullName>
    </recommendedName>
</protein>
<dbReference type="SUPFAM" id="SSF53323">
    <property type="entry name" value="Pyruvate-ferredoxin oxidoreductase, PFOR, domain III"/>
    <property type="match status" value="1"/>
</dbReference>
<dbReference type="Pfam" id="PF01558">
    <property type="entry name" value="POR"/>
    <property type="match status" value="1"/>
</dbReference>
<dbReference type="InterPro" id="IPR019752">
    <property type="entry name" value="Pyrv/ketoisovalerate_OxRed_cat"/>
</dbReference>
<dbReference type="NCBIfam" id="TIGR03710">
    <property type="entry name" value="OAFO_sf"/>
    <property type="match status" value="1"/>
</dbReference>
<evidence type="ECO:0000313" key="4">
    <source>
        <dbReference type="EMBL" id="PKN02821.1"/>
    </source>
</evidence>
<dbReference type="GO" id="GO:0006979">
    <property type="term" value="P:response to oxidative stress"/>
    <property type="evidence" value="ECO:0007669"/>
    <property type="project" value="TreeGrafter"/>
</dbReference>
<evidence type="ECO:0000259" key="3">
    <source>
        <dbReference type="Pfam" id="PF01855"/>
    </source>
</evidence>
<proteinExistence type="predicted"/>
<comment type="caution">
    <text evidence="4">The sequence shown here is derived from an EMBL/GenBank/DDBJ whole genome shotgun (WGS) entry which is preliminary data.</text>
</comment>
<dbReference type="Gene3D" id="3.40.50.920">
    <property type="match status" value="1"/>
</dbReference>
<dbReference type="InterPro" id="IPR022367">
    <property type="entry name" value="2-oxoacid/accept_OxRdtase_asu"/>
</dbReference>
<evidence type="ECO:0008006" key="6">
    <source>
        <dbReference type="Google" id="ProtNLM"/>
    </source>
</evidence>
<evidence type="ECO:0000256" key="1">
    <source>
        <dbReference type="ARBA" id="ARBA00023002"/>
    </source>
</evidence>
<dbReference type="InterPro" id="IPR002880">
    <property type="entry name" value="Pyrv_Fd/Flavodoxin_OxRdtase_N"/>
</dbReference>
<dbReference type="SUPFAM" id="SSF52922">
    <property type="entry name" value="TK C-terminal domain-like"/>
    <property type="match status" value="1"/>
</dbReference>